<proteinExistence type="predicted"/>
<gene>
    <name evidence="1" type="ORF">LCGC14_2772940</name>
</gene>
<dbReference type="AlphaFoldDB" id="A0A0F9B4A8"/>
<dbReference type="EMBL" id="LAZR01051292">
    <property type="protein sequence ID" value="KKK85474.1"/>
    <property type="molecule type" value="Genomic_DNA"/>
</dbReference>
<protein>
    <submittedName>
        <fullName evidence="1">Uncharacterized protein</fullName>
    </submittedName>
</protein>
<accession>A0A0F9B4A8</accession>
<comment type="caution">
    <text evidence="1">The sequence shown here is derived from an EMBL/GenBank/DDBJ whole genome shotgun (WGS) entry which is preliminary data.</text>
</comment>
<reference evidence="1" key="1">
    <citation type="journal article" date="2015" name="Nature">
        <title>Complex archaea that bridge the gap between prokaryotes and eukaryotes.</title>
        <authorList>
            <person name="Spang A."/>
            <person name="Saw J.H."/>
            <person name="Jorgensen S.L."/>
            <person name="Zaremba-Niedzwiedzka K."/>
            <person name="Martijn J."/>
            <person name="Lind A.E."/>
            <person name="van Eijk R."/>
            <person name="Schleper C."/>
            <person name="Guy L."/>
            <person name="Ettema T.J."/>
        </authorList>
    </citation>
    <scope>NUCLEOTIDE SEQUENCE</scope>
</reference>
<sequence>MKRLYNPTQEQWYHIWLLELINAEYIENNRELIIPSFNLFDGLFLPYTEDKILFKGSAREHVKKINKKVTVLRPVSYTPDDIIPWTKKAENIFYIPFESDPRTWNSCYFKAMKSPNEDLYYSIIDIKAPTGTHRHSDTPFSFTQKWLWYRQKLYVQKVMLAPAKPKFGINTFLFESTFTPQRFLWTDKVTKLRKINHYVPRTLEEFITKKTL</sequence>
<evidence type="ECO:0000313" key="1">
    <source>
        <dbReference type="EMBL" id="KKK85474.1"/>
    </source>
</evidence>
<organism evidence="1">
    <name type="scientific">marine sediment metagenome</name>
    <dbReference type="NCBI Taxonomy" id="412755"/>
    <lineage>
        <taxon>unclassified sequences</taxon>
        <taxon>metagenomes</taxon>
        <taxon>ecological metagenomes</taxon>
    </lineage>
</organism>
<name>A0A0F9B4A8_9ZZZZ</name>